<evidence type="ECO:0000313" key="2">
    <source>
        <dbReference type="EMBL" id="KAK9828198.1"/>
    </source>
</evidence>
<feature type="compositionally biased region" description="Low complexity" evidence="1">
    <location>
        <begin position="149"/>
        <end position="160"/>
    </location>
</feature>
<feature type="region of interest" description="Disordered" evidence="1">
    <location>
        <begin position="48"/>
        <end position="84"/>
    </location>
</feature>
<name>A0AAW1R315_9CHLO</name>
<evidence type="ECO:0000313" key="3">
    <source>
        <dbReference type="Proteomes" id="UP001438707"/>
    </source>
</evidence>
<feature type="region of interest" description="Disordered" evidence="1">
    <location>
        <begin position="256"/>
        <end position="285"/>
    </location>
</feature>
<dbReference type="Proteomes" id="UP001438707">
    <property type="component" value="Unassembled WGS sequence"/>
</dbReference>
<proteinExistence type="predicted"/>
<sequence>MACSTWGVTNPRSGRWSDDGEGTLIYGPVPAFGGAVRSEVVQAASSTLLQSESAMRPTADSLQSQTQTQVALSQEQQAQQAREKLASDFRARRLRATALRHLRQEQLSTRALMHWGYPAQPGSPSESPSEPQPQPELPAVAPAPSRPCTSALASTSPSATHLPSGKLRRPDLALYAPAARRIAAMRAPPSRLPAAASSQPYARTSAASVSTSFVGLSRLYQLSSEESAALLHGAPSRLYAGRAAARTTVQGSVLRPARLQKASSAQSHPIPSHSCCWSRRRSVKQ</sequence>
<accession>A0AAW1R315</accession>
<feature type="compositionally biased region" description="Low complexity" evidence="1">
    <location>
        <begin position="65"/>
        <end position="80"/>
    </location>
</feature>
<protein>
    <submittedName>
        <fullName evidence="2">Uncharacterized protein</fullName>
    </submittedName>
</protein>
<organism evidence="2 3">
    <name type="scientific">Apatococcus lobatus</name>
    <dbReference type="NCBI Taxonomy" id="904363"/>
    <lineage>
        <taxon>Eukaryota</taxon>
        <taxon>Viridiplantae</taxon>
        <taxon>Chlorophyta</taxon>
        <taxon>core chlorophytes</taxon>
        <taxon>Trebouxiophyceae</taxon>
        <taxon>Chlorellales</taxon>
        <taxon>Chlorellaceae</taxon>
        <taxon>Apatococcus</taxon>
    </lineage>
</organism>
<dbReference type="AlphaFoldDB" id="A0AAW1R315"/>
<comment type="caution">
    <text evidence="2">The sequence shown here is derived from an EMBL/GenBank/DDBJ whole genome shotgun (WGS) entry which is preliminary data.</text>
</comment>
<gene>
    <name evidence="2" type="ORF">WJX74_002699</name>
</gene>
<feature type="region of interest" description="Disordered" evidence="1">
    <location>
        <begin position="115"/>
        <end position="166"/>
    </location>
</feature>
<keyword evidence="3" id="KW-1185">Reference proteome</keyword>
<feature type="compositionally biased region" description="Low complexity" evidence="1">
    <location>
        <begin position="118"/>
        <end position="129"/>
    </location>
</feature>
<reference evidence="2 3" key="1">
    <citation type="journal article" date="2024" name="Nat. Commun.">
        <title>Phylogenomics reveals the evolutionary origins of lichenization in chlorophyte algae.</title>
        <authorList>
            <person name="Puginier C."/>
            <person name="Libourel C."/>
            <person name="Otte J."/>
            <person name="Skaloud P."/>
            <person name="Haon M."/>
            <person name="Grisel S."/>
            <person name="Petersen M."/>
            <person name="Berrin J.G."/>
            <person name="Delaux P.M."/>
            <person name="Dal Grande F."/>
            <person name="Keller J."/>
        </authorList>
    </citation>
    <scope>NUCLEOTIDE SEQUENCE [LARGE SCALE GENOMIC DNA]</scope>
    <source>
        <strain evidence="2 3">SAG 2145</strain>
    </source>
</reference>
<feature type="region of interest" description="Disordered" evidence="1">
    <location>
        <begin position="1"/>
        <end position="21"/>
    </location>
</feature>
<feature type="compositionally biased region" description="Polar residues" evidence="1">
    <location>
        <begin position="1"/>
        <end position="12"/>
    </location>
</feature>
<evidence type="ECO:0000256" key="1">
    <source>
        <dbReference type="SAM" id="MobiDB-lite"/>
    </source>
</evidence>
<dbReference type="EMBL" id="JALJOS010000016">
    <property type="protein sequence ID" value="KAK9828198.1"/>
    <property type="molecule type" value="Genomic_DNA"/>
</dbReference>